<feature type="transmembrane region" description="Helical" evidence="2">
    <location>
        <begin position="390"/>
        <end position="410"/>
    </location>
</feature>
<evidence type="ECO:0000313" key="4">
    <source>
        <dbReference type="Proteomes" id="UP000307440"/>
    </source>
</evidence>
<accession>A0A5C3KIZ0</accession>
<keyword evidence="2" id="KW-1133">Transmembrane helix</keyword>
<keyword evidence="2" id="KW-0472">Membrane</keyword>
<reference evidence="3 4" key="1">
    <citation type="journal article" date="2019" name="Nat. Ecol. Evol.">
        <title>Megaphylogeny resolves global patterns of mushroom evolution.</title>
        <authorList>
            <person name="Varga T."/>
            <person name="Krizsan K."/>
            <person name="Foldi C."/>
            <person name="Dima B."/>
            <person name="Sanchez-Garcia M."/>
            <person name="Sanchez-Ramirez S."/>
            <person name="Szollosi G.J."/>
            <person name="Szarkandi J.G."/>
            <person name="Papp V."/>
            <person name="Albert L."/>
            <person name="Andreopoulos W."/>
            <person name="Angelini C."/>
            <person name="Antonin V."/>
            <person name="Barry K.W."/>
            <person name="Bougher N.L."/>
            <person name="Buchanan P."/>
            <person name="Buyck B."/>
            <person name="Bense V."/>
            <person name="Catcheside P."/>
            <person name="Chovatia M."/>
            <person name="Cooper J."/>
            <person name="Damon W."/>
            <person name="Desjardin D."/>
            <person name="Finy P."/>
            <person name="Geml J."/>
            <person name="Haridas S."/>
            <person name="Hughes K."/>
            <person name="Justo A."/>
            <person name="Karasinski D."/>
            <person name="Kautmanova I."/>
            <person name="Kiss B."/>
            <person name="Kocsube S."/>
            <person name="Kotiranta H."/>
            <person name="LaButti K.M."/>
            <person name="Lechner B.E."/>
            <person name="Liimatainen K."/>
            <person name="Lipzen A."/>
            <person name="Lukacs Z."/>
            <person name="Mihaltcheva S."/>
            <person name="Morgado L.N."/>
            <person name="Niskanen T."/>
            <person name="Noordeloos M.E."/>
            <person name="Ohm R.A."/>
            <person name="Ortiz-Santana B."/>
            <person name="Ovrebo C."/>
            <person name="Racz N."/>
            <person name="Riley R."/>
            <person name="Savchenko A."/>
            <person name="Shiryaev A."/>
            <person name="Soop K."/>
            <person name="Spirin V."/>
            <person name="Szebenyi C."/>
            <person name="Tomsovsky M."/>
            <person name="Tulloss R.E."/>
            <person name="Uehling J."/>
            <person name="Grigoriev I.V."/>
            <person name="Vagvolgyi C."/>
            <person name="Papp T."/>
            <person name="Martin F.M."/>
            <person name="Miettinen O."/>
            <person name="Hibbett D.S."/>
            <person name="Nagy L.G."/>
        </authorList>
    </citation>
    <scope>NUCLEOTIDE SEQUENCE [LARGE SCALE GENOMIC DNA]</scope>
    <source>
        <strain evidence="3 4">CBS 121175</strain>
    </source>
</reference>
<proteinExistence type="predicted"/>
<protein>
    <submittedName>
        <fullName evidence="3">Uncharacterized protein</fullName>
    </submittedName>
</protein>
<gene>
    <name evidence="3" type="ORF">FA15DRAFT_708452</name>
</gene>
<feature type="region of interest" description="Disordered" evidence="1">
    <location>
        <begin position="255"/>
        <end position="342"/>
    </location>
</feature>
<feature type="compositionally biased region" description="Polar residues" evidence="1">
    <location>
        <begin position="1"/>
        <end position="14"/>
    </location>
</feature>
<keyword evidence="2" id="KW-0812">Transmembrane</keyword>
<evidence type="ECO:0000256" key="2">
    <source>
        <dbReference type="SAM" id="Phobius"/>
    </source>
</evidence>
<dbReference type="Proteomes" id="UP000307440">
    <property type="component" value="Unassembled WGS sequence"/>
</dbReference>
<feature type="compositionally biased region" description="Low complexity" evidence="1">
    <location>
        <begin position="271"/>
        <end position="287"/>
    </location>
</feature>
<keyword evidence="4" id="KW-1185">Reference proteome</keyword>
<feature type="compositionally biased region" description="Low complexity" evidence="1">
    <location>
        <begin position="148"/>
        <end position="160"/>
    </location>
</feature>
<name>A0A5C3KIZ0_COPMA</name>
<feature type="region of interest" description="Disordered" evidence="1">
    <location>
        <begin position="133"/>
        <end position="166"/>
    </location>
</feature>
<feature type="compositionally biased region" description="Basic residues" evidence="1">
    <location>
        <begin position="295"/>
        <end position="306"/>
    </location>
</feature>
<feature type="region of interest" description="Disordered" evidence="1">
    <location>
        <begin position="1"/>
        <end position="34"/>
    </location>
</feature>
<feature type="compositionally biased region" description="Polar residues" evidence="1">
    <location>
        <begin position="325"/>
        <end position="342"/>
    </location>
</feature>
<dbReference type="EMBL" id="ML210315">
    <property type="protein sequence ID" value="TFK20022.1"/>
    <property type="molecule type" value="Genomic_DNA"/>
</dbReference>
<evidence type="ECO:0000313" key="3">
    <source>
        <dbReference type="EMBL" id="TFK20022.1"/>
    </source>
</evidence>
<sequence>MLSSSFASVHNPSLDQKFLHPSPEYSEQDKNSTQMTFEGAKIDVDATRKPTAASRWKRIFESLSLPSIVLDDDRYKSSPTTPSFEKSRGMNKNLALTRTNSIIETGIFNAVSPPSPGLQTLPLRRIFTRTPRSRSLPTTHFPTVAGVPIPTNTTPHTTIPLSAIKPRTSPPPAYNVYPTGTYASESMTDDIFSIGSSAGLTRKLGKSRLALSAEYRARLAPFADSTPRERNFRAIRWQDEELYARIFHLQANHVMQRGQANRPRPRPRVNSLSSLSLTATPTEPEATVASTKDMKRTKKARRRRRTLPSNFNTKLEPIVEEDESTTFQARSTAPTRRSSLPASFGSSVRSGISLLPELEEEEEPCNIADIVVAVVVKQAKVEGKELLSDVGAIVVLACLPMVMFLLLVWIGRNCAEDDVLVETAHTALENLDAVEEEE</sequence>
<dbReference type="AlphaFoldDB" id="A0A5C3KIZ0"/>
<evidence type="ECO:0000256" key="1">
    <source>
        <dbReference type="SAM" id="MobiDB-lite"/>
    </source>
</evidence>
<organism evidence="3 4">
    <name type="scientific">Coprinopsis marcescibilis</name>
    <name type="common">Agaric fungus</name>
    <name type="synonym">Psathyrella marcescibilis</name>
    <dbReference type="NCBI Taxonomy" id="230819"/>
    <lineage>
        <taxon>Eukaryota</taxon>
        <taxon>Fungi</taxon>
        <taxon>Dikarya</taxon>
        <taxon>Basidiomycota</taxon>
        <taxon>Agaricomycotina</taxon>
        <taxon>Agaricomycetes</taxon>
        <taxon>Agaricomycetidae</taxon>
        <taxon>Agaricales</taxon>
        <taxon>Agaricineae</taxon>
        <taxon>Psathyrellaceae</taxon>
        <taxon>Coprinopsis</taxon>
    </lineage>
</organism>